<evidence type="ECO:0000313" key="2">
    <source>
        <dbReference type="Proteomes" id="UP001271769"/>
    </source>
</evidence>
<proteinExistence type="predicted"/>
<organism evidence="1 2">
    <name type="scientific">Dongia rigui</name>
    <dbReference type="NCBI Taxonomy" id="940149"/>
    <lineage>
        <taxon>Bacteria</taxon>
        <taxon>Pseudomonadati</taxon>
        <taxon>Pseudomonadota</taxon>
        <taxon>Alphaproteobacteria</taxon>
        <taxon>Rhodospirillales</taxon>
        <taxon>Dongiaceae</taxon>
        <taxon>Dongia</taxon>
    </lineage>
</organism>
<dbReference type="RefSeq" id="WP_320502751.1">
    <property type="nucleotide sequence ID" value="NZ_JAXCLX010000004.1"/>
</dbReference>
<sequence>MLAATVEQRAPHMLESVRPEEVVTQPYAHYARQNAVPSDVYQQLEAEFPGLDTILNGRAEAGSNVAVRLTVKQVLGDRRFSPLWREFFEYHTSGDYWRHVTRLFGNHLRSEFPDLEEKIGRRFEDWRVVPRGFAGEADIRLDCQFVMNTPVRQVTSVKTPHVDLCDKIFSALFYFRDSRDQVSGGDFDIYRWRREPRFIKHRSLDRDVELVKTLTYAPNSYACFVNSPLAIHGVSPRGITDIPRRYINFIAELPFKAFEPKQLNRLQQMWYSKEISAAVQDDKY</sequence>
<accession>A0ABU5E5D5</accession>
<protein>
    <recommendedName>
        <fullName evidence="3">2OG-Fe(II) oxygenase</fullName>
    </recommendedName>
</protein>
<name>A0ABU5E5D5_9PROT</name>
<keyword evidence="2" id="KW-1185">Reference proteome</keyword>
<comment type="caution">
    <text evidence="1">The sequence shown here is derived from an EMBL/GenBank/DDBJ whole genome shotgun (WGS) entry which is preliminary data.</text>
</comment>
<gene>
    <name evidence="1" type="ORF">SMD31_20250</name>
</gene>
<dbReference type="Proteomes" id="UP001271769">
    <property type="component" value="Unassembled WGS sequence"/>
</dbReference>
<evidence type="ECO:0000313" key="1">
    <source>
        <dbReference type="EMBL" id="MDY0874282.1"/>
    </source>
</evidence>
<dbReference type="EMBL" id="JAXCLX010000004">
    <property type="protein sequence ID" value="MDY0874282.1"/>
    <property type="molecule type" value="Genomic_DNA"/>
</dbReference>
<reference evidence="1 2" key="1">
    <citation type="journal article" date="2013" name="Antonie Van Leeuwenhoek">
        <title>Dongia rigui sp. nov., isolated from freshwater of a large wetland in Korea.</title>
        <authorList>
            <person name="Baik K.S."/>
            <person name="Hwang Y.M."/>
            <person name="Choi J.S."/>
            <person name="Kwon J."/>
            <person name="Seong C.N."/>
        </authorList>
    </citation>
    <scope>NUCLEOTIDE SEQUENCE [LARGE SCALE GENOMIC DNA]</scope>
    <source>
        <strain evidence="1 2">04SU4-P</strain>
    </source>
</reference>
<evidence type="ECO:0008006" key="3">
    <source>
        <dbReference type="Google" id="ProtNLM"/>
    </source>
</evidence>